<dbReference type="HAMAP" id="MF_00479">
    <property type="entry name" value="RsxG_RnfG"/>
    <property type="match status" value="1"/>
</dbReference>
<keyword evidence="6" id="KW-0472">Membrane</keyword>
<keyword evidence="7" id="KW-0732">Signal</keyword>
<evidence type="ECO:0000256" key="4">
    <source>
        <dbReference type="ARBA" id="ARBA00022643"/>
    </source>
</evidence>
<dbReference type="GO" id="GO:0010181">
    <property type="term" value="F:FMN binding"/>
    <property type="evidence" value="ECO:0007669"/>
    <property type="project" value="InterPro"/>
</dbReference>
<comment type="function">
    <text evidence="6">Part of a membrane-bound complex that couples electron transfer with translocation of ions across the membrane.</text>
</comment>
<dbReference type="GO" id="GO:0022900">
    <property type="term" value="P:electron transport chain"/>
    <property type="evidence" value="ECO:0007669"/>
    <property type="project" value="UniProtKB-UniRule"/>
</dbReference>
<keyword evidence="6" id="KW-0812">Transmembrane</keyword>
<comment type="subunit">
    <text evidence="6">The complex is composed of six subunits: RnfA, RnfB, RnfC, RnfD, RnfE and RnfG.</text>
</comment>
<keyword evidence="1 6" id="KW-0813">Transport</keyword>
<evidence type="ECO:0000256" key="5">
    <source>
        <dbReference type="ARBA" id="ARBA00022982"/>
    </source>
</evidence>
<reference evidence="9" key="1">
    <citation type="submission" date="2020-10" db="EMBL/GenBank/DDBJ databases">
        <authorList>
            <person name="Gilroy R."/>
        </authorList>
    </citation>
    <scope>NUCLEOTIDE SEQUENCE</scope>
    <source>
        <strain evidence="9">ChiGjej2B2-16831</strain>
    </source>
</reference>
<evidence type="ECO:0000256" key="1">
    <source>
        <dbReference type="ARBA" id="ARBA00022448"/>
    </source>
</evidence>
<gene>
    <name evidence="6" type="primary">rnfG</name>
    <name evidence="9" type="ORF">IAD24_04475</name>
</gene>
<keyword evidence="3 6" id="KW-0285">Flavoprotein</keyword>
<evidence type="ECO:0000256" key="7">
    <source>
        <dbReference type="SAM" id="SignalP"/>
    </source>
</evidence>
<sequence>MREVLTLGWKLLLLAAVAGLALGATNAVTEGPIEQQRIEEANAARQAVLADAATFEILGEGTDGMDEISRGLDAAGETVGYTARCTVQGYGGPIEVTVGLTSDGAIAGVNVGGADFAETAGLGARVKEPWFGEQYVGLEPPVALTGDGGTIDAVSSATISSNAVTSAVNAACDVLVGLLEGN</sequence>
<accession>A0A9D1N3H7</accession>
<dbReference type="InterPro" id="IPR010209">
    <property type="entry name" value="Ion_transpt_RnfG/RsxG"/>
</dbReference>
<comment type="subcellular location">
    <subcellularLocation>
        <location evidence="6">Cell membrane</location>
        <topology evidence="6">Single-pass membrane protein</topology>
    </subcellularLocation>
</comment>
<feature type="chain" id="PRO_5039205572" description="Ion-translocating oxidoreductase complex subunit G" evidence="7">
    <location>
        <begin position="27"/>
        <end position="182"/>
    </location>
</feature>
<reference evidence="9" key="2">
    <citation type="journal article" date="2021" name="PeerJ">
        <title>Extensive microbial diversity within the chicken gut microbiome revealed by metagenomics and culture.</title>
        <authorList>
            <person name="Gilroy R."/>
            <person name="Ravi A."/>
            <person name="Getino M."/>
            <person name="Pursley I."/>
            <person name="Horton D.L."/>
            <person name="Alikhan N.F."/>
            <person name="Baker D."/>
            <person name="Gharbi K."/>
            <person name="Hall N."/>
            <person name="Watson M."/>
            <person name="Adriaenssens E.M."/>
            <person name="Foster-Nyarko E."/>
            <person name="Jarju S."/>
            <person name="Secka A."/>
            <person name="Antonio M."/>
            <person name="Oren A."/>
            <person name="Chaudhuri R.R."/>
            <person name="La Ragione R."/>
            <person name="Hildebrand F."/>
            <person name="Pallen M.J."/>
        </authorList>
    </citation>
    <scope>NUCLEOTIDE SEQUENCE</scope>
    <source>
        <strain evidence="9">ChiGjej2B2-16831</strain>
    </source>
</reference>
<evidence type="ECO:0000256" key="3">
    <source>
        <dbReference type="ARBA" id="ARBA00022630"/>
    </source>
</evidence>
<dbReference type="AlphaFoldDB" id="A0A9D1N3H7"/>
<dbReference type="PANTHER" id="PTHR36118">
    <property type="entry name" value="ION-TRANSLOCATING OXIDOREDUCTASE COMPLEX SUBUNIT G"/>
    <property type="match status" value="1"/>
</dbReference>
<dbReference type="GO" id="GO:0009055">
    <property type="term" value="F:electron transfer activity"/>
    <property type="evidence" value="ECO:0007669"/>
    <property type="project" value="InterPro"/>
</dbReference>
<name>A0A9D1N3H7_9FIRM</name>
<keyword evidence="5 6" id="KW-0249">Electron transport</keyword>
<proteinExistence type="inferred from homology"/>
<keyword evidence="6" id="KW-1278">Translocase</keyword>
<evidence type="ECO:0000313" key="9">
    <source>
        <dbReference type="EMBL" id="HIU94395.1"/>
    </source>
</evidence>
<dbReference type="Proteomes" id="UP000824128">
    <property type="component" value="Unassembled WGS sequence"/>
</dbReference>
<dbReference type="EC" id="7.-.-.-" evidence="6"/>
<feature type="modified residue" description="FMN phosphoryl threonine" evidence="6">
    <location>
        <position position="158"/>
    </location>
</feature>
<dbReference type="EMBL" id="DVNZ01000140">
    <property type="protein sequence ID" value="HIU94395.1"/>
    <property type="molecule type" value="Genomic_DNA"/>
</dbReference>
<dbReference type="PIRSF" id="PIRSF006091">
    <property type="entry name" value="E_trnsport_RnfG"/>
    <property type="match status" value="1"/>
</dbReference>
<dbReference type="InterPro" id="IPR007329">
    <property type="entry name" value="FMN-bd"/>
</dbReference>
<dbReference type="SMART" id="SM00900">
    <property type="entry name" value="FMN_bind"/>
    <property type="match status" value="1"/>
</dbReference>
<dbReference type="Pfam" id="PF04205">
    <property type="entry name" value="FMN_bind"/>
    <property type="match status" value="1"/>
</dbReference>
<protein>
    <recommendedName>
        <fullName evidence="6">Ion-translocating oxidoreductase complex subunit G</fullName>
        <ecNumber evidence="6">7.-.-.-</ecNumber>
    </recommendedName>
    <alternativeName>
        <fullName evidence="6">Rnf electron transport complex subunit G</fullName>
    </alternativeName>
</protein>
<feature type="domain" description="FMN-binding" evidence="8">
    <location>
        <begin position="89"/>
        <end position="175"/>
    </location>
</feature>
<keyword evidence="2 6" id="KW-0597">Phosphoprotein</keyword>
<dbReference type="PANTHER" id="PTHR36118:SF1">
    <property type="entry name" value="ION-TRANSLOCATING OXIDOREDUCTASE COMPLEX SUBUNIT G"/>
    <property type="match status" value="1"/>
</dbReference>
<comment type="cofactor">
    <cofactor evidence="6">
        <name>FMN</name>
        <dbReference type="ChEBI" id="CHEBI:58210"/>
    </cofactor>
</comment>
<evidence type="ECO:0000256" key="2">
    <source>
        <dbReference type="ARBA" id="ARBA00022553"/>
    </source>
</evidence>
<comment type="similarity">
    <text evidence="6">Belongs to the RnfG family.</text>
</comment>
<evidence type="ECO:0000313" key="10">
    <source>
        <dbReference type="Proteomes" id="UP000824128"/>
    </source>
</evidence>
<dbReference type="GO" id="GO:0005886">
    <property type="term" value="C:plasma membrane"/>
    <property type="evidence" value="ECO:0007669"/>
    <property type="project" value="UniProtKB-SubCell"/>
</dbReference>
<keyword evidence="6" id="KW-1003">Cell membrane</keyword>
<feature type="signal peptide" evidence="7">
    <location>
        <begin position="1"/>
        <end position="26"/>
    </location>
</feature>
<evidence type="ECO:0000259" key="8">
    <source>
        <dbReference type="SMART" id="SM00900"/>
    </source>
</evidence>
<organism evidence="9 10">
    <name type="scientific">Candidatus Aphodomorpha intestinavium</name>
    <dbReference type="NCBI Taxonomy" id="2840672"/>
    <lineage>
        <taxon>Bacteria</taxon>
        <taxon>Bacillati</taxon>
        <taxon>Bacillota</taxon>
        <taxon>Clostridia</taxon>
        <taxon>Eubacteriales</taxon>
        <taxon>Candidatus Aphodomorpha</taxon>
    </lineage>
</organism>
<evidence type="ECO:0000256" key="6">
    <source>
        <dbReference type="HAMAP-Rule" id="MF_00479"/>
    </source>
</evidence>
<keyword evidence="4 6" id="KW-0288">FMN</keyword>
<keyword evidence="6" id="KW-1133">Transmembrane helix</keyword>
<comment type="caution">
    <text evidence="9">The sequence shown here is derived from an EMBL/GenBank/DDBJ whole genome shotgun (WGS) entry which is preliminary data.</text>
</comment>